<dbReference type="InterPro" id="IPR025158">
    <property type="entry name" value="Mg_chelat-rel_C"/>
</dbReference>
<dbReference type="PANTHER" id="PTHR32039">
    <property type="entry name" value="MAGNESIUM-CHELATASE SUBUNIT CHLI"/>
    <property type="match status" value="1"/>
</dbReference>
<dbReference type="Proteomes" id="UP001272515">
    <property type="component" value="Unassembled WGS sequence"/>
</dbReference>
<evidence type="ECO:0000256" key="1">
    <source>
        <dbReference type="ARBA" id="ARBA00006354"/>
    </source>
</evidence>
<dbReference type="InterPro" id="IPR004482">
    <property type="entry name" value="Mg_chelat-rel"/>
</dbReference>
<dbReference type="NCBIfam" id="TIGR00368">
    <property type="entry name" value="YifB family Mg chelatase-like AAA ATPase"/>
    <property type="match status" value="1"/>
</dbReference>
<protein>
    <submittedName>
        <fullName evidence="5">YifB family Mg chelatase-like AAA ATPase</fullName>
    </submittedName>
</protein>
<evidence type="ECO:0000313" key="5">
    <source>
        <dbReference type="EMBL" id="MDV5087961.1"/>
    </source>
</evidence>
<dbReference type="InterPro" id="IPR045006">
    <property type="entry name" value="CHLI-like"/>
</dbReference>
<evidence type="ECO:0000313" key="6">
    <source>
        <dbReference type="Proteomes" id="UP001272515"/>
    </source>
</evidence>
<name>A0ABU3Z8D7_9FIRM</name>
<reference evidence="5 6" key="1">
    <citation type="submission" date="2023-10" db="EMBL/GenBank/DDBJ databases">
        <title>Veillonella sp. nov., isolated from a pig farm feces dump.</title>
        <authorList>
            <person name="Chang Y.-H."/>
        </authorList>
    </citation>
    <scope>NUCLEOTIDE SEQUENCE [LARGE SCALE GENOMIC DNA]</scope>
    <source>
        <strain evidence="5 6">YH-vei2233</strain>
    </source>
</reference>
<dbReference type="SUPFAM" id="SSF54211">
    <property type="entry name" value="Ribosomal protein S5 domain 2-like"/>
    <property type="match status" value="1"/>
</dbReference>
<keyword evidence="3" id="KW-0067">ATP-binding</keyword>
<dbReference type="EMBL" id="JAWJZB010000003">
    <property type="protein sequence ID" value="MDV5087961.1"/>
    <property type="molecule type" value="Genomic_DNA"/>
</dbReference>
<dbReference type="PANTHER" id="PTHR32039:SF7">
    <property type="entry name" value="COMPETENCE PROTEIN COMM"/>
    <property type="match status" value="1"/>
</dbReference>
<dbReference type="Pfam" id="PF01078">
    <property type="entry name" value="Mg_chelatase"/>
    <property type="match status" value="1"/>
</dbReference>
<comment type="similarity">
    <text evidence="1">Belongs to the Mg-chelatase subunits D/I family. ComM subfamily.</text>
</comment>
<evidence type="ECO:0000256" key="3">
    <source>
        <dbReference type="ARBA" id="ARBA00022840"/>
    </source>
</evidence>
<keyword evidence="2" id="KW-0547">Nucleotide-binding</keyword>
<dbReference type="InterPro" id="IPR003593">
    <property type="entry name" value="AAA+_ATPase"/>
</dbReference>
<dbReference type="SUPFAM" id="SSF52540">
    <property type="entry name" value="P-loop containing nucleoside triphosphate hydrolases"/>
    <property type="match status" value="1"/>
</dbReference>
<proteinExistence type="inferred from homology"/>
<accession>A0ABU3Z8D7</accession>
<dbReference type="SMART" id="SM00382">
    <property type="entry name" value="AAA"/>
    <property type="match status" value="1"/>
</dbReference>
<dbReference type="Gene3D" id="3.30.230.10">
    <property type="match status" value="1"/>
</dbReference>
<dbReference type="Gene3D" id="3.40.50.300">
    <property type="entry name" value="P-loop containing nucleotide triphosphate hydrolases"/>
    <property type="match status" value="1"/>
</dbReference>
<dbReference type="PRINTS" id="PR01657">
    <property type="entry name" value="MCMFAMILY"/>
</dbReference>
<comment type="caution">
    <text evidence="5">The sequence shown here is derived from an EMBL/GenBank/DDBJ whole genome shotgun (WGS) entry which is preliminary data.</text>
</comment>
<dbReference type="Pfam" id="PF13335">
    <property type="entry name" value="Mg_chelatase_C"/>
    <property type="match status" value="1"/>
</dbReference>
<sequence length="515" mass="57619">MYAKINGATIDGLQGYIVTVEVDISAGLPSLDIVGLPNQSVKESRERVKAAIRNSGFEFPMRRIVVNLAPADLRKQSSGLDLAIAIGILEASGQIKLRKPKRNQLLAKSVFIGELSLEGHIKPINGLLAMAVQSYESMYERIYTGIENSAVASCIESLDIFGASNLENLVRGIEKNTLERQDYLEQSTDKIELNINNEYDFSDVQGQVFAKRGMEIAAAGFHHIIMVGPPGAGKTMMAKRLPTILPILSKDEQLEVSKIHNIAGLLTGHHLMQQRPFRAPHHTATLASLIGGGQSVRPGEITLAHKGVLFIDEAPECKRELLDALRQPLESYTISISRVYGNYTYPAEFILVLASNPCPCGYYGDPYHNCICTDGEIKKYLYKISGPLQDRMDLQIYVDRPELFELQQQSEPDERWSSKAMRENVEQARALQFERYKGESFQLNGQMTHRAVRKFCVLSSEAEDLINTVFRQFHLSARSYDRILKVARTIADLDGAECIEREHIAEAMAYRKERG</sequence>
<evidence type="ECO:0000256" key="2">
    <source>
        <dbReference type="ARBA" id="ARBA00022741"/>
    </source>
</evidence>
<evidence type="ECO:0000259" key="4">
    <source>
        <dbReference type="SMART" id="SM00382"/>
    </source>
</evidence>
<feature type="domain" description="AAA+ ATPase" evidence="4">
    <location>
        <begin position="220"/>
        <end position="402"/>
    </location>
</feature>
<dbReference type="InterPro" id="IPR001208">
    <property type="entry name" value="MCM_dom"/>
</dbReference>
<dbReference type="InterPro" id="IPR014721">
    <property type="entry name" value="Ribsml_uS5_D2-typ_fold_subgr"/>
</dbReference>
<keyword evidence="6" id="KW-1185">Reference proteome</keyword>
<dbReference type="Pfam" id="PF13541">
    <property type="entry name" value="ChlI"/>
    <property type="match status" value="1"/>
</dbReference>
<dbReference type="InterPro" id="IPR020568">
    <property type="entry name" value="Ribosomal_Su5_D2-typ_SF"/>
</dbReference>
<dbReference type="RefSeq" id="WP_295188075.1">
    <property type="nucleotide sequence ID" value="NZ_JAWJZA010000001.1"/>
</dbReference>
<organism evidence="5 6">
    <name type="scientific">Veillonella absiana</name>
    <dbReference type="NCBI Taxonomy" id="3079305"/>
    <lineage>
        <taxon>Bacteria</taxon>
        <taxon>Bacillati</taxon>
        <taxon>Bacillota</taxon>
        <taxon>Negativicutes</taxon>
        <taxon>Veillonellales</taxon>
        <taxon>Veillonellaceae</taxon>
        <taxon>Veillonella</taxon>
    </lineage>
</organism>
<dbReference type="InterPro" id="IPR000523">
    <property type="entry name" value="Mg_chelatse_chII-like_cat_dom"/>
</dbReference>
<gene>
    <name evidence="5" type="ORF">RVY80_03745</name>
</gene>
<dbReference type="InterPro" id="IPR027417">
    <property type="entry name" value="P-loop_NTPase"/>
</dbReference>